<dbReference type="EMBL" id="JMCB01000020">
    <property type="protein sequence ID" value="KFE62755.1"/>
    <property type="molecule type" value="Genomic_DNA"/>
</dbReference>
<dbReference type="OrthoDB" id="5490819at2"/>
<name>A0A085W4Z2_9BACT</name>
<proteinExistence type="predicted"/>
<dbReference type="InterPro" id="IPR008979">
    <property type="entry name" value="Galactose-bd-like_sf"/>
</dbReference>
<evidence type="ECO:0000256" key="1">
    <source>
        <dbReference type="SAM" id="SignalP"/>
    </source>
</evidence>
<dbReference type="SUPFAM" id="SSF49785">
    <property type="entry name" value="Galactose-binding domain-like"/>
    <property type="match status" value="1"/>
</dbReference>
<dbReference type="InterPro" id="IPR000421">
    <property type="entry name" value="FA58C"/>
</dbReference>
<organism evidence="3 4">
    <name type="scientific">Hyalangium minutum</name>
    <dbReference type="NCBI Taxonomy" id="394096"/>
    <lineage>
        <taxon>Bacteria</taxon>
        <taxon>Pseudomonadati</taxon>
        <taxon>Myxococcota</taxon>
        <taxon>Myxococcia</taxon>
        <taxon>Myxococcales</taxon>
        <taxon>Cystobacterineae</taxon>
        <taxon>Archangiaceae</taxon>
        <taxon>Hyalangium</taxon>
    </lineage>
</organism>
<dbReference type="Pfam" id="PF14099">
    <property type="entry name" value="Polysacc_lyase"/>
    <property type="match status" value="1"/>
</dbReference>
<keyword evidence="4" id="KW-1185">Reference proteome</keyword>
<gene>
    <name evidence="3" type="ORF">DB31_3869</name>
</gene>
<dbReference type="PATRIC" id="fig|394096.3.peg.7605"/>
<feature type="domain" description="F5/8 type C" evidence="2">
    <location>
        <begin position="27"/>
        <end position="172"/>
    </location>
</feature>
<evidence type="ECO:0000313" key="4">
    <source>
        <dbReference type="Proteomes" id="UP000028725"/>
    </source>
</evidence>
<evidence type="ECO:0000259" key="2">
    <source>
        <dbReference type="PROSITE" id="PS50022"/>
    </source>
</evidence>
<feature type="signal peptide" evidence="1">
    <location>
        <begin position="1"/>
        <end position="21"/>
    </location>
</feature>
<protein>
    <submittedName>
        <fullName evidence="3">F5/8 type C domain protein</fullName>
    </submittedName>
</protein>
<evidence type="ECO:0000313" key="3">
    <source>
        <dbReference type="EMBL" id="KFE62755.1"/>
    </source>
</evidence>
<dbReference type="PROSITE" id="PS50022">
    <property type="entry name" value="FA58C_3"/>
    <property type="match status" value="1"/>
</dbReference>
<dbReference type="Proteomes" id="UP000028725">
    <property type="component" value="Unassembled WGS sequence"/>
</dbReference>
<feature type="chain" id="PRO_5001799234" evidence="1">
    <location>
        <begin position="22"/>
        <end position="389"/>
    </location>
</feature>
<dbReference type="RefSeq" id="WP_044197052.1">
    <property type="nucleotide sequence ID" value="NZ_JMCB01000020.1"/>
</dbReference>
<reference evidence="3 4" key="1">
    <citation type="submission" date="2014-04" db="EMBL/GenBank/DDBJ databases">
        <title>Genome assembly of Hyalangium minutum DSM 14724.</title>
        <authorList>
            <person name="Sharma G."/>
            <person name="Subramanian S."/>
        </authorList>
    </citation>
    <scope>NUCLEOTIDE SEQUENCE [LARGE SCALE GENOMIC DNA]</scope>
    <source>
        <strain evidence="3 4">DSM 14724</strain>
    </source>
</reference>
<accession>A0A085W4Z2</accession>
<dbReference type="Pfam" id="PF00754">
    <property type="entry name" value="F5_F8_type_C"/>
    <property type="match status" value="1"/>
</dbReference>
<dbReference type="STRING" id="394096.DB31_3869"/>
<dbReference type="Gene3D" id="2.60.120.260">
    <property type="entry name" value="Galactose-binding domain-like"/>
    <property type="match status" value="1"/>
</dbReference>
<keyword evidence="1" id="KW-0732">Signal</keyword>
<comment type="caution">
    <text evidence="3">The sequence shown here is derived from an EMBL/GenBank/DDBJ whole genome shotgun (WGS) entry which is preliminary data.</text>
</comment>
<dbReference type="InterPro" id="IPR025975">
    <property type="entry name" value="Polysacc_lyase"/>
</dbReference>
<sequence>MTKVFIGIGLLLILGFVACSPQDTLSDELPGLGTASEGEELTVQNCTPLTATSVLVSGSETGNPATNTLDDRLETRWSNLGKGSWIDYDLGSEKTVAGAAIAWHLGTTQTNKFILQTTLDGINYTQVYSGQNSATLAAETYTFPARTARRLRITVLGNNLNEWASIAEARPCAAPPSTEVWRGDFETGNLSQWSSTQMVSADRLQLVTSPLRQGSYALKATVKQGDNPIGASGNRNEMVRLTYEPENSEYYYRWSTMFAADFPSPATWQLFTQWHHTGSSGSPPVEFAVNNGNIILYCSSTEVWRTPLVRSTWNDFVFHVKWSPNASAGFVELYHQGQLVLPKRSCATQFSGQVNYLKMGLYRNSTITQTGVVYHDNFVMGRSLSDVMP</sequence>
<dbReference type="Gene3D" id="2.60.120.200">
    <property type="match status" value="1"/>
</dbReference>
<dbReference type="PROSITE" id="PS51257">
    <property type="entry name" value="PROKAR_LIPOPROTEIN"/>
    <property type="match status" value="1"/>
</dbReference>
<dbReference type="AlphaFoldDB" id="A0A085W4Z2"/>